<dbReference type="HOGENOM" id="CLU_1125181_0_0_1"/>
<evidence type="ECO:0000259" key="2">
    <source>
        <dbReference type="Pfam" id="PF08031"/>
    </source>
</evidence>
<dbReference type="GO" id="GO:0016491">
    <property type="term" value="F:oxidoreductase activity"/>
    <property type="evidence" value="ECO:0007669"/>
    <property type="project" value="InterPro"/>
</dbReference>
<dbReference type="Pfam" id="PF08031">
    <property type="entry name" value="BBE"/>
    <property type="match status" value="1"/>
</dbReference>
<feature type="domain" description="Berberine/berberine-like" evidence="2">
    <location>
        <begin position="181"/>
        <end position="205"/>
    </location>
</feature>
<name>M5BYM6_THACB</name>
<feature type="region of interest" description="Disordered" evidence="1">
    <location>
        <begin position="217"/>
        <end position="247"/>
    </location>
</feature>
<reference evidence="3 4" key="1">
    <citation type="journal article" date="2013" name="J. Biotechnol.">
        <title>Establishment and interpretation of the genome sequence of the phytopathogenic fungus Rhizoctonia solani AG1-IB isolate 7/3/14.</title>
        <authorList>
            <person name="Wibberg D.W."/>
            <person name="Jelonek L.J."/>
            <person name="Rupp O.R."/>
            <person name="Hennig M.H."/>
            <person name="Eikmeyer F.E."/>
            <person name="Goesmann A.G."/>
            <person name="Hartmann A.H."/>
            <person name="Borriss R.B."/>
            <person name="Grosch R.G."/>
            <person name="Puehler A.P."/>
            <person name="Schlueter A.S."/>
        </authorList>
    </citation>
    <scope>NUCLEOTIDE SEQUENCE [LARGE SCALE GENOMIC DNA]</scope>
    <source>
        <strain evidence="4">AG1-IB / isolate 7/3/14</strain>
    </source>
</reference>
<evidence type="ECO:0000256" key="1">
    <source>
        <dbReference type="SAM" id="MobiDB-lite"/>
    </source>
</evidence>
<organism evidence="3 4">
    <name type="scientific">Thanatephorus cucumeris (strain AG1-IB / isolate 7/3/14)</name>
    <name type="common">Lettuce bottom rot fungus</name>
    <name type="synonym">Rhizoctonia solani</name>
    <dbReference type="NCBI Taxonomy" id="1108050"/>
    <lineage>
        <taxon>Eukaryota</taxon>
        <taxon>Fungi</taxon>
        <taxon>Dikarya</taxon>
        <taxon>Basidiomycota</taxon>
        <taxon>Agaricomycotina</taxon>
        <taxon>Agaricomycetes</taxon>
        <taxon>Cantharellales</taxon>
        <taxon>Ceratobasidiaceae</taxon>
        <taxon>Rhizoctonia</taxon>
        <taxon>Rhizoctonia solani AG-1</taxon>
    </lineage>
</organism>
<dbReference type="AlphaFoldDB" id="M5BYM6"/>
<protein>
    <recommendedName>
        <fullName evidence="2">Berberine/berberine-like domain-containing protein</fullName>
    </recommendedName>
</protein>
<accession>M5BYM6</accession>
<evidence type="ECO:0000313" key="4">
    <source>
        <dbReference type="Proteomes" id="UP000012065"/>
    </source>
</evidence>
<dbReference type="InterPro" id="IPR012951">
    <property type="entry name" value="BBE"/>
</dbReference>
<gene>
    <name evidence="3" type="ORF">BN14_06357</name>
</gene>
<dbReference type="Proteomes" id="UP000012065">
    <property type="component" value="Unassembled WGS sequence"/>
</dbReference>
<dbReference type="Gene3D" id="3.40.462.20">
    <property type="match status" value="1"/>
</dbReference>
<sequence>MTPEAAAEQSFEFSMRPQLIVRCLKCEEMDIESRYSDILIPGRESPIVEHLRDVHGVPEAEAMPAGRKWFIRSNLITSLTDEIIYRTVRKFGDTPDGCTWLFELSGGALTDTVDSCLPKAAREATFTIVAPHQWKLEMDDPACVLTAEEWIKDTLALQSTGGPFPCFLERREKRSRILGVYGAENWARLCALKKKYDPDGVFRHNFWPLDESGKPIVDPREMRNGADMTGGHRMDSTLDDRGVPLGL</sequence>
<dbReference type="EMBL" id="CAOJ01009629">
    <property type="protein sequence ID" value="CCO32301.1"/>
    <property type="molecule type" value="Genomic_DNA"/>
</dbReference>
<dbReference type="GO" id="GO:0050660">
    <property type="term" value="F:flavin adenine dinucleotide binding"/>
    <property type="evidence" value="ECO:0007669"/>
    <property type="project" value="InterPro"/>
</dbReference>
<comment type="caution">
    <text evidence="3">The sequence shown here is derived from an EMBL/GenBank/DDBJ whole genome shotgun (WGS) entry which is preliminary data.</text>
</comment>
<evidence type="ECO:0000313" key="3">
    <source>
        <dbReference type="EMBL" id="CCO32301.1"/>
    </source>
</evidence>
<proteinExistence type="predicted"/>